<dbReference type="Gene3D" id="3.30.70.3270">
    <property type="match status" value="1"/>
</dbReference>
<evidence type="ECO:0000256" key="5">
    <source>
        <dbReference type="ARBA" id="ARBA00023014"/>
    </source>
</evidence>
<accession>A0ABR7BT13</accession>
<evidence type="ECO:0000313" key="8">
    <source>
        <dbReference type="EMBL" id="MBC5584747.1"/>
    </source>
</evidence>
<dbReference type="InterPro" id="IPR050157">
    <property type="entry name" value="PSI_iron-sulfur_center"/>
</dbReference>
<evidence type="ECO:0000256" key="1">
    <source>
        <dbReference type="ARBA" id="ARBA00001966"/>
    </source>
</evidence>
<feature type="domain" description="4Fe-4S ferredoxin-type" evidence="7">
    <location>
        <begin position="347"/>
        <end position="376"/>
    </location>
</feature>
<evidence type="ECO:0000256" key="3">
    <source>
        <dbReference type="ARBA" id="ARBA00022723"/>
    </source>
</evidence>
<dbReference type="Pfam" id="PF12838">
    <property type="entry name" value="Fer4_7"/>
    <property type="match status" value="1"/>
</dbReference>
<feature type="compositionally biased region" description="Low complexity" evidence="6">
    <location>
        <begin position="151"/>
        <end position="162"/>
    </location>
</feature>
<sequence>MPNLIDIAQRLAEQPAVALLHEERCLPERDLGSSCARCAEACPVDAIAVGTTRGDDDASATAYGSVTKDGPTGPRIDDEACVHCGRCITACPTAALLAIAPLDDDALLDASAQAGAAARAALPLAPRGNDGDLQAPTAAQGRGVRGGAPQGGTPPAAGARGEAAASAAGSSCGGFVCERAVRGGARIDAERTVTLPCLGWVDEALIVHMACAGAQRIALLTAPCASCEHAAAVDALPQAADAAQRILDTWQLDAVVSIVDAVDDVAAPDDEDAAGEVSRRGLFSQARSALVEAATDAASAQIDALAGRRAADAPAPEPDRRRWQLLDDLHAAGLPSGDAVVPRALAPRVDIDAERCSGCALCAGFCPTQALRKAGKAAGGRTLLEFDAALCRDCGTCTDTCRYEAISREETLTVSELFALEPRAIVIPKRRVLPSRR</sequence>
<evidence type="ECO:0000256" key="4">
    <source>
        <dbReference type="ARBA" id="ARBA00023004"/>
    </source>
</evidence>
<keyword evidence="3" id="KW-0479">Metal-binding</keyword>
<keyword evidence="4" id="KW-0408">Iron</keyword>
<feature type="domain" description="4Fe-4S ferredoxin-type" evidence="7">
    <location>
        <begin position="23"/>
        <end position="52"/>
    </location>
</feature>
<dbReference type="PROSITE" id="PS51379">
    <property type="entry name" value="4FE4S_FER_2"/>
    <property type="match status" value="4"/>
</dbReference>
<organism evidence="8 9">
    <name type="scientific">Eggerthella hominis</name>
    <dbReference type="NCBI Taxonomy" id="2763043"/>
    <lineage>
        <taxon>Bacteria</taxon>
        <taxon>Bacillati</taxon>
        <taxon>Actinomycetota</taxon>
        <taxon>Coriobacteriia</taxon>
        <taxon>Eggerthellales</taxon>
        <taxon>Eggerthellaceae</taxon>
        <taxon>Eggerthella</taxon>
    </lineage>
</organism>
<comment type="caution">
    <text evidence="8">The sequence shown here is derived from an EMBL/GenBank/DDBJ whole genome shotgun (WGS) entry which is preliminary data.</text>
</comment>
<feature type="domain" description="4Fe-4S ferredoxin-type" evidence="7">
    <location>
        <begin position="72"/>
        <end position="102"/>
    </location>
</feature>
<dbReference type="Proteomes" id="UP000622448">
    <property type="component" value="Unassembled WGS sequence"/>
</dbReference>
<dbReference type="EMBL" id="JACOOA010000004">
    <property type="protein sequence ID" value="MBC5584747.1"/>
    <property type="molecule type" value="Genomic_DNA"/>
</dbReference>
<evidence type="ECO:0000256" key="6">
    <source>
        <dbReference type="SAM" id="MobiDB-lite"/>
    </source>
</evidence>
<dbReference type="InterPro" id="IPR017896">
    <property type="entry name" value="4Fe4S_Fe-S-bd"/>
</dbReference>
<evidence type="ECO:0000256" key="2">
    <source>
        <dbReference type="ARBA" id="ARBA00022485"/>
    </source>
</evidence>
<dbReference type="PANTHER" id="PTHR24960:SF79">
    <property type="entry name" value="PHOTOSYSTEM I IRON-SULFUR CENTER"/>
    <property type="match status" value="1"/>
</dbReference>
<keyword evidence="2" id="KW-0004">4Fe-4S</keyword>
<dbReference type="InterPro" id="IPR017900">
    <property type="entry name" value="4Fe4S_Fe_S_CS"/>
</dbReference>
<feature type="region of interest" description="Disordered" evidence="6">
    <location>
        <begin position="53"/>
        <end position="72"/>
    </location>
</feature>
<keyword evidence="9" id="KW-1185">Reference proteome</keyword>
<dbReference type="SUPFAM" id="SSF54862">
    <property type="entry name" value="4Fe-4S ferredoxins"/>
    <property type="match status" value="1"/>
</dbReference>
<dbReference type="PANTHER" id="PTHR24960">
    <property type="entry name" value="PHOTOSYSTEM I IRON-SULFUR CENTER-RELATED"/>
    <property type="match status" value="1"/>
</dbReference>
<dbReference type="PROSITE" id="PS00198">
    <property type="entry name" value="4FE4S_FER_1"/>
    <property type="match status" value="2"/>
</dbReference>
<dbReference type="RefSeq" id="WP_186939040.1">
    <property type="nucleotide sequence ID" value="NZ_JACOOA010000004.1"/>
</dbReference>
<reference evidence="8 9" key="1">
    <citation type="submission" date="2020-08" db="EMBL/GenBank/DDBJ databases">
        <title>Genome public.</title>
        <authorList>
            <person name="Liu C."/>
            <person name="Sun Q."/>
        </authorList>
    </citation>
    <scope>NUCLEOTIDE SEQUENCE [LARGE SCALE GENOMIC DNA]</scope>
    <source>
        <strain evidence="8 9">NSJ-70</strain>
    </source>
</reference>
<name>A0ABR7BT13_9ACTN</name>
<evidence type="ECO:0000313" key="9">
    <source>
        <dbReference type="Proteomes" id="UP000622448"/>
    </source>
</evidence>
<protein>
    <submittedName>
        <fullName evidence="8">4Fe-4S binding protein</fullName>
    </submittedName>
</protein>
<comment type="cofactor">
    <cofactor evidence="1">
        <name>[4Fe-4S] cluster</name>
        <dbReference type="ChEBI" id="CHEBI:49883"/>
    </cofactor>
</comment>
<dbReference type="Pfam" id="PF00037">
    <property type="entry name" value="Fer4"/>
    <property type="match status" value="1"/>
</dbReference>
<dbReference type="Gene3D" id="3.30.70.20">
    <property type="match status" value="1"/>
</dbReference>
<proteinExistence type="predicted"/>
<evidence type="ECO:0000259" key="7">
    <source>
        <dbReference type="PROSITE" id="PS51379"/>
    </source>
</evidence>
<gene>
    <name evidence="8" type="ORF">H8S61_11175</name>
</gene>
<feature type="region of interest" description="Disordered" evidence="6">
    <location>
        <begin position="125"/>
        <end position="162"/>
    </location>
</feature>
<feature type="domain" description="4Fe-4S ferredoxin-type" evidence="7">
    <location>
        <begin position="382"/>
        <end position="411"/>
    </location>
</feature>
<dbReference type="Pfam" id="PF12800">
    <property type="entry name" value="Fer4_4"/>
    <property type="match status" value="1"/>
</dbReference>
<keyword evidence="5" id="KW-0411">Iron-sulfur</keyword>